<dbReference type="EMBL" id="MIGB01000006">
    <property type="protein sequence ID" value="OSY42179.1"/>
    <property type="molecule type" value="Genomic_DNA"/>
</dbReference>
<keyword evidence="1" id="KW-0472">Membrane</keyword>
<keyword evidence="3" id="KW-1185">Reference proteome</keyword>
<evidence type="ECO:0000313" key="3">
    <source>
        <dbReference type="Proteomes" id="UP000194360"/>
    </source>
</evidence>
<dbReference type="STRING" id="2074.BG845_01677"/>
<dbReference type="RefSeq" id="WP_085911955.1">
    <property type="nucleotide sequence ID" value="NZ_AP018920.1"/>
</dbReference>
<keyword evidence="1" id="KW-1133">Transmembrane helix</keyword>
<feature type="transmembrane region" description="Helical" evidence="1">
    <location>
        <begin position="6"/>
        <end position="25"/>
    </location>
</feature>
<proteinExistence type="predicted"/>
<evidence type="ECO:0000313" key="2">
    <source>
        <dbReference type="EMBL" id="OSY42179.1"/>
    </source>
</evidence>
<keyword evidence="1" id="KW-0812">Transmembrane</keyword>
<dbReference type="OrthoDB" id="3579385at2"/>
<dbReference type="Proteomes" id="UP000194360">
    <property type="component" value="Unassembled WGS sequence"/>
</dbReference>
<feature type="transmembrane region" description="Helical" evidence="1">
    <location>
        <begin position="46"/>
        <end position="64"/>
    </location>
</feature>
<evidence type="ECO:0000256" key="1">
    <source>
        <dbReference type="SAM" id="Phobius"/>
    </source>
</evidence>
<name>A0A1Y2N4V6_PSEAH</name>
<dbReference type="AlphaFoldDB" id="A0A1Y2N4V6"/>
<comment type="caution">
    <text evidence="2">The sequence shown here is derived from an EMBL/GenBank/DDBJ whole genome shotgun (WGS) entry which is preliminary data.</text>
</comment>
<reference evidence="2 3" key="1">
    <citation type="submission" date="2016-09" db="EMBL/GenBank/DDBJ databases">
        <title>Pseudonocardia autotrophica DSM535, a candidate organism with high potential of specific P450 cytochromes.</title>
        <authorList>
            <person name="Grumaz C."/>
            <person name="Vainshtein Y."/>
            <person name="Kirstahler P."/>
            <person name="Sohn K."/>
        </authorList>
    </citation>
    <scope>NUCLEOTIDE SEQUENCE [LARGE SCALE GENOMIC DNA]</scope>
    <source>
        <strain evidence="2 3">DSM 535</strain>
    </source>
</reference>
<gene>
    <name evidence="2" type="ORF">BG845_01677</name>
</gene>
<organism evidence="2 3">
    <name type="scientific">Pseudonocardia autotrophica</name>
    <name type="common">Amycolata autotrophica</name>
    <name type="synonym">Nocardia autotrophica</name>
    <dbReference type="NCBI Taxonomy" id="2074"/>
    <lineage>
        <taxon>Bacteria</taxon>
        <taxon>Bacillati</taxon>
        <taxon>Actinomycetota</taxon>
        <taxon>Actinomycetes</taxon>
        <taxon>Pseudonocardiales</taxon>
        <taxon>Pseudonocardiaceae</taxon>
        <taxon>Pseudonocardia</taxon>
    </lineage>
</organism>
<accession>A0A1Y2N4V6</accession>
<sequence length="101" mass="10312">MNGQTIAVALGVLAGLVLMWSWAAGARAGRKVQKSIHHAGRTGNNAARILATAAVVVGVQWAIVKLSADPVAWVIVLGVPALIAGVTVARMLAGPDDVVRV</sequence>
<feature type="transmembrane region" description="Helical" evidence="1">
    <location>
        <begin position="70"/>
        <end position="93"/>
    </location>
</feature>
<protein>
    <submittedName>
        <fullName evidence="2">Uncharacterized protein</fullName>
    </submittedName>
</protein>